<dbReference type="Pfam" id="PF00102">
    <property type="entry name" value="Y_phosphatase"/>
    <property type="match status" value="3"/>
</dbReference>
<feature type="domain" description="Tyrosine specific protein phosphatases" evidence="2">
    <location>
        <begin position="211"/>
        <end position="285"/>
    </location>
</feature>
<dbReference type="PhylomeDB" id="A7RTS6"/>
<dbReference type="PANTHER" id="PTHR19134">
    <property type="entry name" value="RECEPTOR-TYPE TYROSINE-PROTEIN PHOSPHATASE"/>
    <property type="match status" value="1"/>
</dbReference>
<feature type="non-terminal residue" evidence="3">
    <location>
        <position position="1"/>
    </location>
</feature>
<dbReference type="SMART" id="SM00194">
    <property type="entry name" value="PTPc"/>
    <property type="match status" value="2"/>
</dbReference>
<dbReference type="PRINTS" id="PR00700">
    <property type="entry name" value="PRTYPHPHTASE"/>
</dbReference>
<dbReference type="SUPFAM" id="SSF52799">
    <property type="entry name" value="(Phosphotyrosine protein) phosphatases II"/>
    <property type="match status" value="2"/>
</dbReference>
<dbReference type="FunFam" id="3.90.190.10:FF:000088">
    <property type="entry name" value="Receptor protein-tyrosine phosphatase LAR"/>
    <property type="match status" value="1"/>
</dbReference>
<evidence type="ECO:0000259" key="2">
    <source>
        <dbReference type="PROSITE" id="PS50056"/>
    </source>
</evidence>
<evidence type="ECO:0000259" key="1">
    <source>
        <dbReference type="PROSITE" id="PS50055"/>
    </source>
</evidence>
<accession>A7RTS6</accession>
<dbReference type="GO" id="GO:0004725">
    <property type="term" value="F:protein tyrosine phosphatase activity"/>
    <property type="evidence" value="ECO:0000318"/>
    <property type="project" value="GO_Central"/>
</dbReference>
<evidence type="ECO:0000313" key="4">
    <source>
        <dbReference type="Proteomes" id="UP000001593"/>
    </source>
</evidence>
<evidence type="ECO:0000313" key="3">
    <source>
        <dbReference type="EMBL" id="EDO45081.1"/>
    </source>
</evidence>
<keyword evidence="4" id="KW-1185">Reference proteome</keyword>
<dbReference type="Proteomes" id="UP000001593">
    <property type="component" value="Unassembled WGS sequence"/>
</dbReference>
<dbReference type="InterPro" id="IPR000387">
    <property type="entry name" value="Tyr_Pase_dom"/>
</dbReference>
<evidence type="ECO:0008006" key="5">
    <source>
        <dbReference type="Google" id="ProtNLM"/>
    </source>
</evidence>
<feature type="domain" description="Tyrosine specific protein phosphatases" evidence="2">
    <location>
        <begin position="530"/>
        <end position="605"/>
    </location>
</feature>
<reference evidence="3 4" key="1">
    <citation type="journal article" date="2007" name="Science">
        <title>Sea anemone genome reveals ancestral eumetazoan gene repertoire and genomic organization.</title>
        <authorList>
            <person name="Putnam N.H."/>
            <person name="Srivastava M."/>
            <person name="Hellsten U."/>
            <person name="Dirks B."/>
            <person name="Chapman J."/>
            <person name="Salamov A."/>
            <person name="Terry A."/>
            <person name="Shapiro H."/>
            <person name="Lindquist E."/>
            <person name="Kapitonov V.V."/>
            <person name="Jurka J."/>
            <person name="Genikhovich G."/>
            <person name="Grigoriev I.V."/>
            <person name="Lucas S.M."/>
            <person name="Steele R.E."/>
            <person name="Finnerty J.R."/>
            <person name="Technau U."/>
            <person name="Martindale M.Q."/>
            <person name="Rokhsar D.S."/>
        </authorList>
    </citation>
    <scope>NUCLEOTIDE SEQUENCE [LARGE SCALE GENOMIC DNA]</scope>
    <source>
        <strain evidence="4">CH2 X CH6</strain>
    </source>
</reference>
<dbReference type="AlphaFoldDB" id="A7RTS6"/>
<proteinExistence type="predicted"/>
<feature type="domain" description="Tyrosine-protein phosphatase" evidence="1">
    <location>
        <begin position="22"/>
        <end position="294"/>
    </location>
</feature>
<dbReference type="PROSITE" id="PS50055">
    <property type="entry name" value="TYR_PHOSPHATASE_PTP"/>
    <property type="match status" value="2"/>
</dbReference>
<dbReference type="InterPro" id="IPR050348">
    <property type="entry name" value="Protein-Tyr_Phosphatase"/>
</dbReference>
<dbReference type="EMBL" id="DS469538">
    <property type="protein sequence ID" value="EDO45081.1"/>
    <property type="molecule type" value="Genomic_DNA"/>
</dbReference>
<dbReference type="PANTHER" id="PTHR19134:SF536">
    <property type="entry name" value="TYROSINE-PROTEIN PHOSPHATASE DOMAIN-CONTAINING PROTEIN"/>
    <property type="match status" value="1"/>
</dbReference>
<dbReference type="HOGENOM" id="CLU_001645_8_0_1"/>
<organism evidence="3 4">
    <name type="scientific">Nematostella vectensis</name>
    <name type="common">Starlet sea anemone</name>
    <dbReference type="NCBI Taxonomy" id="45351"/>
    <lineage>
        <taxon>Eukaryota</taxon>
        <taxon>Metazoa</taxon>
        <taxon>Cnidaria</taxon>
        <taxon>Anthozoa</taxon>
        <taxon>Hexacorallia</taxon>
        <taxon>Actiniaria</taxon>
        <taxon>Edwardsiidae</taxon>
        <taxon>Nematostella</taxon>
    </lineage>
</organism>
<sequence length="625" mass="71882">PIPVNKLAEYCQIHHSTGNKSFKEEFMCIRTPGNFSWDHSLKEENKPKNRYQNIVACKLFRLTNPCVNSVDDHTRVAISELDGIPGSDYINANFIDGYNHRNKFIATQGPVSNTFDDFWRMVWEHGCSCIVMVTNIVERGKLKCQKYWPSANPEEYGRLVVTPLEEEELSHYVIRKFCIEIANSDVESPAREIVQYHYTAWPDHGVPTHATSLLAFIRRIRNSVSRDAGPIVVHCSAGVGRTGTYIVLDAMLDQMSKEGAVDIFGFVSHTRLQRNMMVQTEAQYIFIHDALMEAAKCGNTEFKVQDLHDRIKALQSRDPDSGETYIAKEFKNLDIGDSDVETFDSASMPENKSKNRFLVLPYDRTRVKLWPYPGVLGSDYINASFIDSYQQREAFLATQAPLETTINDFWRMLWEYESYTVVMLNKDSENIKVRLKQTPGKTEIIIVQQRFFFLLISPKHVLYQGQSYLPDKGEFVVYGLLMVEVESEERQEGYIKRQLKISNTKSSEVRNVFHFQYEDWPEDGVPQDGKLVIDMLKHIARAQQQTGNGPITVHCSDGSGRTGTFCAISIALERVKLDATIDMFQTVRNLRTQRPIMVQTPEQYKFCYEVVRHFVEAFSDYANFK</sequence>
<dbReference type="InterPro" id="IPR029021">
    <property type="entry name" value="Prot-tyrosine_phosphatase-like"/>
</dbReference>
<dbReference type="PROSITE" id="PS00383">
    <property type="entry name" value="TYR_PHOSPHATASE_1"/>
    <property type="match status" value="2"/>
</dbReference>
<dbReference type="GO" id="GO:0007165">
    <property type="term" value="P:signal transduction"/>
    <property type="evidence" value="ECO:0000318"/>
    <property type="project" value="GO_Central"/>
</dbReference>
<feature type="domain" description="Tyrosine-protein phosphatase" evidence="1">
    <location>
        <begin position="326"/>
        <end position="614"/>
    </location>
</feature>
<dbReference type="SMART" id="SM00404">
    <property type="entry name" value="PTPc_motif"/>
    <property type="match status" value="2"/>
</dbReference>
<dbReference type="InterPro" id="IPR016130">
    <property type="entry name" value="Tyr_Pase_AS"/>
</dbReference>
<dbReference type="STRING" id="45351.A7RTS6"/>
<dbReference type="Gene3D" id="3.90.190.10">
    <property type="entry name" value="Protein tyrosine phosphatase superfamily"/>
    <property type="match status" value="2"/>
</dbReference>
<dbReference type="InParanoid" id="A7RTS6"/>
<dbReference type="PROSITE" id="PS50056">
    <property type="entry name" value="TYR_PHOSPHATASE_2"/>
    <property type="match status" value="2"/>
</dbReference>
<dbReference type="OMA" id="QLDGHLC"/>
<dbReference type="eggNOG" id="KOG4228">
    <property type="taxonomic scope" value="Eukaryota"/>
</dbReference>
<protein>
    <recommendedName>
        <fullName evidence="5">Protein-tyrosine-phosphatase</fullName>
    </recommendedName>
</protein>
<dbReference type="InterPro" id="IPR000242">
    <property type="entry name" value="PTP_cat"/>
</dbReference>
<gene>
    <name evidence="3" type="ORF">NEMVEDRAFT_v1g93134</name>
</gene>
<dbReference type="InterPro" id="IPR003595">
    <property type="entry name" value="Tyr_Pase_cat"/>
</dbReference>
<name>A7RTS6_NEMVE</name>